<accession>A0AAW2VDP5</accession>
<feature type="non-terminal residue" evidence="1">
    <location>
        <position position="1"/>
    </location>
</feature>
<sequence>VPNPIVSSGEDGMARPRPSLYCSCRQEVRGNRPTPVSDVFGNRPIEGSYVAIVVLM</sequence>
<evidence type="ECO:0000313" key="1">
    <source>
        <dbReference type="EMBL" id="KAL0427705.1"/>
    </source>
</evidence>
<protein>
    <submittedName>
        <fullName evidence="1">Uncharacterized protein</fullName>
    </submittedName>
</protein>
<name>A0AAW2VDP5_9LAMI</name>
<reference evidence="1" key="1">
    <citation type="submission" date="2020-06" db="EMBL/GenBank/DDBJ databases">
        <authorList>
            <person name="Li T."/>
            <person name="Hu X."/>
            <person name="Zhang T."/>
            <person name="Song X."/>
            <person name="Zhang H."/>
            <person name="Dai N."/>
            <person name="Sheng W."/>
            <person name="Hou X."/>
            <person name="Wei L."/>
        </authorList>
    </citation>
    <scope>NUCLEOTIDE SEQUENCE</scope>
    <source>
        <strain evidence="1">KEN1</strain>
        <tissue evidence="1">Leaf</tissue>
    </source>
</reference>
<dbReference type="AlphaFoldDB" id="A0AAW2VDP5"/>
<comment type="caution">
    <text evidence="1">The sequence shown here is derived from an EMBL/GenBank/DDBJ whole genome shotgun (WGS) entry which is preliminary data.</text>
</comment>
<reference evidence="1" key="2">
    <citation type="journal article" date="2024" name="Plant">
        <title>Genomic evolution and insights into agronomic trait innovations of Sesamum species.</title>
        <authorList>
            <person name="Miao H."/>
            <person name="Wang L."/>
            <person name="Qu L."/>
            <person name="Liu H."/>
            <person name="Sun Y."/>
            <person name="Le M."/>
            <person name="Wang Q."/>
            <person name="Wei S."/>
            <person name="Zheng Y."/>
            <person name="Lin W."/>
            <person name="Duan Y."/>
            <person name="Cao H."/>
            <person name="Xiong S."/>
            <person name="Wang X."/>
            <person name="Wei L."/>
            <person name="Li C."/>
            <person name="Ma Q."/>
            <person name="Ju M."/>
            <person name="Zhao R."/>
            <person name="Li G."/>
            <person name="Mu C."/>
            <person name="Tian Q."/>
            <person name="Mei H."/>
            <person name="Zhang T."/>
            <person name="Gao T."/>
            <person name="Zhang H."/>
        </authorList>
    </citation>
    <scope>NUCLEOTIDE SEQUENCE</scope>
    <source>
        <strain evidence="1">KEN1</strain>
    </source>
</reference>
<organism evidence="1">
    <name type="scientific">Sesamum latifolium</name>
    <dbReference type="NCBI Taxonomy" id="2727402"/>
    <lineage>
        <taxon>Eukaryota</taxon>
        <taxon>Viridiplantae</taxon>
        <taxon>Streptophyta</taxon>
        <taxon>Embryophyta</taxon>
        <taxon>Tracheophyta</taxon>
        <taxon>Spermatophyta</taxon>
        <taxon>Magnoliopsida</taxon>
        <taxon>eudicotyledons</taxon>
        <taxon>Gunneridae</taxon>
        <taxon>Pentapetalae</taxon>
        <taxon>asterids</taxon>
        <taxon>lamiids</taxon>
        <taxon>Lamiales</taxon>
        <taxon>Pedaliaceae</taxon>
        <taxon>Sesamum</taxon>
    </lineage>
</organism>
<proteinExistence type="predicted"/>
<dbReference type="EMBL" id="JACGWN010000010">
    <property type="protein sequence ID" value="KAL0427705.1"/>
    <property type="molecule type" value="Genomic_DNA"/>
</dbReference>
<gene>
    <name evidence="1" type="ORF">Slati_2945300</name>
</gene>